<protein>
    <submittedName>
        <fullName evidence="1">Uncharacterized protein</fullName>
    </submittedName>
</protein>
<dbReference type="AlphaFoldDB" id="A0A154PJJ3"/>
<name>A0A154PJJ3_DUFNO</name>
<sequence>MNRRVQRRRVYQGRFTEMATYPEVSSPRVAQSSDKCFTTIDLPSVLKSCVPPRVAPCAKNGQGPKAVDGQRNTVNRSTFPGVYNTYKRFCLYDDGTTFKTSPP</sequence>
<keyword evidence="2" id="KW-1185">Reference proteome</keyword>
<proteinExistence type="predicted"/>
<evidence type="ECO:0000313" key="1">
    <source>
        <dbReference type="EMBL" id="KZC12012.1"/>
    </source>
</evidence>
<gene>
    <name evidence="1" type="ORF">WN55_03517</name>
</gene>
<reference evidence="1 2" key="1">
    <citation type="submission" date="2015-07" db="EMBL/GenBank/DDBJ databases">
        <title>The genome of Dufourea novaeangliae.</title>
        <authorList>
            <person name="Pan H."/>
            <person name="Kapheim K."/>
        </authorList>
    </citation>
    <scope>NUCLEOTIDE SEQUENCE [LARGE SCALE GENOMIC DNA]</scope>
    <source>
        <strain evidence="1">0120121106</strain>
        <tissue evidence="1">Whole body</tissue>
    </source>
</reference>
<dbReference type="Proteomes" id="UP000076502">
    <property type="component" value="Unassembled WGS sequence"/>
</dbReference>
<evidence type="ECO:0000313" key="2">
    <source>
        <dbReference type="Proteomes" id="UP000076502"/>
    </source>
</evidence>
<accession>A0A154PJJ3</accession>
<dbReference type="EMBL" id="KQ434936">
    <property type="protein sequence ID" value="KZC12012.1"/>
    <property type="molecule type" value="Genomic_DNA"/>
</dbReference>
<organism evidence="1 2">
    <name type="scientific">Dufourea novaeangliae</name>
    <name type="common">Sweat bee</name>
    <dbReference type="NCBI Taxonomy" id="178035"/>
    <lineage>
        <taxon>Eukaryota</taxon>
        <taxon>Metazoa</taxon>
        <taxon>Ecdysozoa</taxon>
        <taxon>Arthropoda</taxon>
        <taxon>Hexapoda</taxon>
        <taxon>Insecta</taxon>
        <taxon>Pterygota</taxon>
        <taxon>Neoptera</taxon>
        <taxon>Endopterygota</taxon>
        <taxon>Hymenoptera</taxon>
        <taxon>Apocrita</taxon>
        <taxon>Aculeata</taxon>
        <taxon>Apoidea</taxon>
        <taxon>Anthophila</taxon>
        <taxon>Halictidae</taxon>
        <taxon>Rophitinae</taxon>
        <taxon>Dufourea</taxon>
    </lineage>
</organism>